<dbReference type="InterPro" id="IPR000073">
    <property type="entry name" value="AB_hydrolase_1"/>
</dbReference>
<evidence type="ECO:0000313" key="2">
    <source>
        <dbReference type="EMBL" id="MBC8318290.1"/>
    </source>
</evidence>
<dbReference type="PANTHER" id="PTHR37946">
    <property type="entry name" value="SLL1969 PROTEIN"/>
    <property type="match status" value="1"/>
</dbReference>
<evidence type="ECO:0000259" key="1">
    <source>
        <dbReference type="Pfam" id="PF12697"/>
    </source>
</evidence>
<feature type="domain" description="AB hydrolase-1" evidence="1">
    <location>
        <begin position="2"/>
        <end position="100"/>
    </location>
</feature>
<comment type="caution">
    <text evidence="2">The sequence shown here is derived from an EMBL/GenBank/DDBJ whole genome shotgun (WGS) entry which is preliminary data.</text>
</comment>
<name>A0A8J6TGP7_9BACT</name>
<dbReference type="AlphaFoldDB" id="A0A8J6TGP7"/>
<protein>
    <submittedName>
        <fullName evidence="2">Alpha/beta hydrolase</fullName>
    </submittedName>
</protein>
<proteinExistence type="predicted"/>
<dbReference type="GO" id="GO:0016787">
    <property type="term" value="F:hydrolase activity"/>
    <property type="evidence" value="ECO:0007669"/>
    <property type="project" value="UniProtKB-KW"/>
</dbReference>
<keyword evidence="2" id="KW-0378">Hydrolase</keyword>
<dbReference type="Proteomes" id="UP000614424">
    <property type="component" value="Unassembled WGS sequence"/>
</dbReference>
<dbReference type="Gene3D" id="3.40.50.1820">
    <property type="entry name" value="alpha/beta hydrolase"/>
    <property type="match status" value="1"/>
</dbReference>
<evidence type="ECO:0000313" key="3">
    <source>
        <dbReference type="Proteomes" id="UP000614424"/>
    </source>
</evidence>
<organism evidence="2 3">
    <name type="scientific">Candidatus Desulfobia pelagia</name>
    <dbReference type="NCBI Taxonomy" id="2841692"/>
    <lineage>
        <taxon>Bacteria</taxon>
        <taxon>Pseudomonadati</taxon>
        <taxon>Thermodesulfobacteriota</taxon>
        <taxon>Desulfobulbia</taxon>
        <taxon>Desulfobulbales</taxon>
        <taxon>Desulfobulbaceae</taxon>
        <taxon>Candidatus Desulfobia</taxon>
    </lineage>
</organism>
<dbReference type="InterPro" id="IPR029058">
    <property type="entry name" value="AB_hydrolase_fold"/>
</dbReference>
<gene>
    <name evidence="2" type="ORF">H8E41_10325</name>
</gene>
<dbReference type="Pfam" id="PF12697">
    <property type="entry name" value="Abhydrolase_6"/>
    <property type="match status" value="1"/>
</dbReference>
<dbReference type="PANTHER" id="PTHR37946:SF1">
    <property type="entry name" value="SLL1969 PROTEIN"/>
    <property type="match status" value="1"/>
</dbReference>
<dbReference type="SUPFAM" id="SSF53474">
    <property type="entry name" value="alpha/beta-Hydrolases"/>
    <property type="match status" value="1"/>
</dbReference>
<dbReference type="EMBL" id="JACNJZ010000145">
    <property type="protein sequence ID" value="MBC8318290.1"/>
    <property type="molecule type" value="Genomic_DNA"/>
</dbReference>
<sequence>MVVLIHGLWMTGLEMALLEKRLQKDGFRTCRFSYRSMKDDLDKSAGELFQFVEALGESTVHFVCHSLGGIVLNRMLASHRLGWKGRAVLLGSPLAGSRVAGILGGSRLGEMLIGRKLRDLLLECKMWPQGYEVGVVGGTLNLGAGLLFGGWRHPGDGLVTLDEIRVSGVKDVFLVRSTHLGLVFSSVCARQTSYFLKNGSFRE</sequence>
<accession>A0A8J6TGP7</accession>
<reference evidence="2 3" key="1">
    <citation type="submission" date="2020-08" db="EMBL/GenBank/DDBJ databases">
        <title>Bridging the membrane lipid divide: bacteria of the FCB group superphylum have the potential to synthesize archaeal ether lipids.</title>
        <authorList>
            <person name="Villanueva L."/>
            <person name="Von Meijenfeldt F.A.B."/>
            <person name="Westbye A.B."/>
            <person name="Yadav S."/>
            <person name="Hopmans E.C."/>
            <person name="Dutilh B.E."/>
            <person name="Sinninghe Damste J.S."/>
        </authorList>
    </citation>
    <scope>NUCLEOTIDE SEQUENCE [LARGE SCALE GENOMIC DNA]</scope>
    <source>
        <strain evidence="2">NIOZ-UU47</strain>
    </source>
</reference>